<dbReference type="EMBL" id="JACHWY010000001">
    <property type="protein sequence ID" value="MBB3047252.1"/>
    <property type="molecule type" value="Genomic_DNA"/>
</dbReference>
<organism evidence="11 12">
    <name type="scientific">Litorivivens lipolytica</name>
    <dbReference type="NCBI Taxonomy" id="1524264"/>
    <lineage>
        <taxon>Bacteria</taxon>
        <taxon>Pseudomonadati</taxon>
        <taxon>Pseudomonadota</taxon>
        <taxon>Gammaproteobacteria</taxon>
        <taxon>Litorivivens</taxon>
    </lineage>
</organism>
<keyword evidence="5 11" id="KW-0808">Transferase</keyword>
<dbReference type="Pfam" id="PF06974">
    <property type="entry name" value="WS_DGAT_C"/>
    <property type="match status" value="1"/>
</dbReference>
<evidence type="ECO:0000313" key="11">
    <source>
        <dbReference type="EMBL" id="MBB3047252.1"/>
    </source>
</evidence>
<dbReference type="SUPFAM" id="SSF52777">
    <property type="entry name" value="CoA-dependent acyltransferases"/>
    <property type="match status" value="1"/>
</dbReference>
<dbReference type="Proteomes" id="UP000537130">
    <property type="component" value="Unassembled WGS sequence"/>
</dbReference>
<dbReference type="GO" id="GO:0005886">
    <property type="term" value="C:plasma membrane"/>
    <property type="evidence" value="ECO:0007669"/>
    <property type="project" value="TreeGrafter"/>
</dbReference>
<evidence type="ECO:0000256" key="1">
    <source>
        <dbReference type="ARBA" id="ARBA00004771"/>
    </source>
</evidence>
<evidence type="ECO:0000256" key="7">
    <source>
        <dbReference type="ARBA" id="ARBA00023315"/>
    </source>
</evidence>
<dbReference type="GO" id="GO:0019432">
    <property type="term" value="P:triglyceride biosynthetic process"/>
    <property type="evidence" value="ECO:0007669"/>
    <property type="project" value="UniProtKB-UniPathway"/>
</dbReference>
<dbReference type="InterPro" id="IPR045034">
    <property type="entry name" value="O-acyltransferase_WSD1-like"/>
</dbReference>
<proteinExistence type="inferred from homology"/>
<name>A0A7W4Z5M1_9GAMM</name>
<evidence type="ECO:0000256" key="6">
    <source>
        <dbReference type="ARBA" id="ARBA00022798"/>
    </source>
</evidence>
<evidence type="ECO:0000259" key="9">
    <source>
        <dbReference type="Pfam" id="PF03007"/>
    </source>
</evidence>
<comment type="pathway">
    <text evidence="2">Lipid metabolism.</text>
</comment>
<comment type="catalytic activity">
    <reaction evidence="8">
        <text>an acyl-CoA + a 1,2-diacyl-sn-glycerol = a triacyl-sn-glycerol + CoA</text>
        <dbReference type="Rhea" id="RHEA:10868"/>
        <dbReference type="ChEBI" id="CHEBI:17815"/>
        <dbReference type="ChEBI" id="CHEBI:57287"/>
        <dbReference type="ChEBI" id="CHEBI:58342"/>
        <dbReference type="ChEBI" id="CHEBI:64615"/>
        <dbReference type="EC" id="2.3.1.20"/>
    </reaction>
</comment>
<dbReference type="RefSeq" id="WP_183409886.1">
    <property type="nucleotide sequence ID" value="NZ_JACHWY010000001.1"/>
</dbReference>
<keyword evidence="6" id="KW-0319">Glycerol metabolism</keyword>
<evidence type="ECO:0000256" key="2">
    <source>
        <dbReference type="ARBA" id="ARBA00005189"/>
    </source>
</evidence>
<comment type="similarity">
    <text evidence="3">Belongs to the long-chain O-acyltransferase family.</text>
</comment>
<accession>A0A7W4Z5M1</accession>
<comment type="pathway">
    <text evidence="1">Glycerolipid metabolism; triacylglycerol biosynthesis.</text>
</comment>
<dbReference type="InterPro" id="IPR009721">
    <property type="entry name" value="O-acyltransferase_WSD1_C"/>
</dbReference>
<evidence type="ECO:0000256" key="3">
    <source>
        <dbReference type="ARBA" id="ARBA00009587"/>
    </source>
</evidence>
<evidence type="ECO:0000313" key="12">
    <source>
        <dbReference type="Proteomes" id="UP000537130"/>
    </source>
</evidence>
<dbReference type="GO" id="GO:0051701">
    <property type="term" value="P:biological process involved in interaction with host"/>
    <property type="evidence" value="ECO:0007669"/>
    <property type="project" value="TreeGrafter"/>
</dbReference>
<dbReference type="Pfam" id="PF03007">
    <property type="entry name" value="WS_DGAT_cat"/>
    <property type="match status" value="1"/>
</dbReference>
<keyword evidence="12" id="KW-1185">Reference proteome</keyword>
<evidence type="ECO:0000256" key="8">
    <source>
        <dbReference type="ARBA" id="ARBA00048109"/>
    </source>
</evidence>
<dbReference type="GO" id="GO:0001666">
    <property type="term" value="P:response to hypoxia"/>
    <property type="evidence" value="ECO:0007669"/>
    <property type="project" value="TreeGrafter"/>
</dbReference>
<dbReference type="GO" id="GO:0004144">
    <property type="term" value="F:diacylglycerol O-acyltransferase activity"/>
    <property type="evidence" value="ECO:0007669"/>
    <property type="project" value="UniProtKB-EC"/>
</dbReference>
<feature type="domain" description="O-acyltransferase WSD1-like N-terminal" evidence="9">
    <location>
        <begin position="4"/>
        <end position="245"/>
    </location>
</feature>
<dbReference type="EC" id="2.3.1.20" evidence="4"/>
<evidence type="ECO:0000256" key="5">
    <source>
        <dbReference type="ARBA" id="ARBA00022679"/>
    </source>
</evidence>
<evidence type="ECO:0000259" key="10">
    <source>
        <dbReference type="Pfam" id="PF06974"/>
    </source>
</evidence>
<dbReference type="GO" id="GO:0071731">
    <property type="term" value="P:response to nitric oxide"/>
    <property type="evidence" value="ECO:0007669"/>
    <property type="project" value="TreeGrafter"/>
</dbReference>
<dbReference type="PANTHER" id="PTHR31650:SF1">
    <property type="entry name" value="WAX ESTER SYNTHASE_DIACYLGLYCEROL ACYLTRANSFERASE 4-RELATED"/>
    <property type="match status" value="1"/>
</dbReference>
<dbReference type="GO" id="GO:0006071">
    <property type="term" value="P:glycerol metabolic process"/>
    <property type="evidence" value="ECO:0007669"/>
    <property type="project" value="UniProtKB-KW"/>
</dbReference>
<feature type="domain" description="O-acyltransferase WSD1 C-terminal" evidence="10">
    <location>
        <begin position="315"/>
        <end position="451"/>
    </location>
</feature>
<dbReference type="UniPathway" id="UPA00282"/>
<dbReference type="AlphaFoldDB" id="A0A7W4Z5M1"/>
<gene>
    <name evidence="11" type="ORF">FHR99_001488</name>
</gene>
<dbReference type="InterPro" id="IPR004255">
    <property type="entry name" value="O-acyltransferase_WSD1_N"/>
</dbReference>
<protein>
    <recommendedName>
        <fullName evidence="4">diacylglycerol O-acyltransferase</fullName>
        <ecNumber evidence="4">2.3.1.20</ecNumber>
    </recommendedName>
</protein>
<sequence>MEQLTGIESSYLAMEQHAMPLVVTAVNIYEGGDKADFAAIRQSFLNAVTRFPLFRRRLLKVPSALDHPYWIEDPDFDVDCHLRQMALPEPGNWHQFYLQLARLQALPMHRDRPLWQAFVITGLDSLSGLPKGSFALVVRAHRAIADNGQLNALLMRMHTFDPAAIADESQLVCTRDIRPGSGQLLLQALRNQGGRWWRSRQLLQQSLDRYRSQRETDMPEAPKTVATRFNQHPSSFRVVSHLRLPRSGCQAMRERVPGSSLCDVMLTLIGGGMRNYLLHKGELPEASLVASMPQSLVNELQRKDKSVTIGGNLRLALHTELASPLERLRRVSEAQRAARAHDPLAEQSLINGAAEMISPLFMRLGMQGYLRLGRYTPYRHHTFVEGVRGSDMPLYFGYSKLLRSFALAPLLPGASLTHCLSRWGNELTLAINACREALPDPDAYLKALQDAWLDMEDCLLPQASERAADVISDDYAQQASA</sequence>
<keyword evidence="7 11" id="KW-0012">Acyltransferase</keyword>
<reference evidence="11 12" key="1">
    <citation type="submission" date="2020-08" db="EMBL/GenBank/DDBJ databases">
        <title>Genomic Encyclopedia of Type Strains, Phase III (KMG-III): the genomes of soil and plant-associated and newly described type strains.</title>
        <authorList>
            <person name="Whitman W."/>
        </authorList>
    </citation>
    <scope>NUCLEOTIDE SEQUENCE [LARGE SCALE GENOMIC DNA]</scope>
    <source>
        <strain evidence="11 12">CECT 8654</strain>
    </source>
</reference>
<evidence type="ECO:0000256" key="4">
    <source>
        <dbReference type="ARBA" id="ARBA00013244"/>
    </source>
</evidence>
<dbReference type="PANTHER" id="PTHR31650">
    <property type="entry name" value="O-ACYLTRANSFERASE (WSD1-LIKE) FAMILY PROTEIN"/>
    <property type="match status" value="1"/>
</dbReference>
<comment type="caution">
    <text evidence="11">The sequence shown here is derived from an EMBL/GenBank/DDBJ whole genome shotgun (WGS) entry which is preliminary data.</text>
</comment>